<organism evidence="2 3">
    <name type="scientific">Imperialibacter roseus</name>
    <dbReference type="NCBI Taxonomy" id="1324217"/>
    <lineage>
        <taxon>Bacteria</taxon>
        <taxon>Pseudomonadati</taxon>
        <taxon>Bacteroidota</taxon>
        <taxon>Cytophagia</taxon>
        <taxon>Cytophagales</taxon>
        <taxon>Flammeovirgaceae</taxon>
        <taxon>Imperialibacter</taxon>
    </lineage>
</organism>
<dbReference type="SUPFAM" id="SSF55729">
    <property type="entry name" value="Acyl-CoA N-acyltransferases (Nat)"/>
    <property type="match status" value="1"/>
</dbReference>
<dbReference type="EC" id="2.3.1.-" evidence="2"/>
<keyword evidence="2" id="KW-0012">Acyltransferase</keyword>
<evidence type="ECO:0000313" key="3">
    <source>
        <dbReference type="Proteomes" id="UP001302349"/>
    </source>
</evidence>
<dbReference type="Gene3D" id="3.40.50.150">
    <property type="entry name" value="Vaccinia Virus protein VP39"/>
    <property type="match status" value="1"/>
</dbReference>
<proteinExistence type="predicted"/>
<keyword evidence="3" id="KW-1185">Reference proteome</keyword>
<protein>
    <submittedName>
        <fullName evidence="2">GNAT family N-acetyltransferase</fullName>
        <ecNumber evidence="2">2.3.1.-</ecNumber>
    </submittedName>
</protein>
<dbReference type="RefSeq" id="WP_317489021.1">
    <property type="nucleotide sequence ID" value="NZ_CP136051.1"/>
</dbReference>
<dbReference type="Gene3D" id="3.40.630.30">
    <property type="match status" value="1"/>
</dbReference>
<dbReference type="EMBL" id="CP136051">
    <property type="protein sequence ID" value="WOK06294.1"/>
    <property type="molecule type" value="Genomic_DNA"/>
</dbReference>
<evidence type="ECO:0000259" key="1">
    <source>
        <dbReference type="PROSITE" id="PS51186"/>
    </source>
</evidence>
<gene>
    <name evidence="2" type="ORF">RT717_24780</name>
</gene>
<dbReference type="InterPro" id="IPR029063">
    <property type="entry name" value="SAM-dependent_MTases_sf"/>
</dbReference>
<evidence type="ECO:0000313" key="2">
    <source>
        <dbReference type="EMBL" id="WOK06294.1"/>
    </source>
</evidence>
<name>A0ABZ0IP98_9BACT</name>
<dbReference type="Proteomes" id="UP001302349">
    <property type="component" value="Chromosome"/>
</dbReference>
<dbReference type="CDD" id="cd02440">
    <property type="entry name" value="AdoMet_MTases"/>
    <property type="match status" value="1"/>
</dbReference>
<accession>A0ABZ0IP98</accession>
<dbReference type="GO" id="GO:0016746">
    <property type="term" value="F:acyltransferase activity"/>
    <property type="evidence" value="ECO:0007669"/>
    <property type="project" value="UniProtKB-KW"/>
</dbReference>
<dbReference type="InterPro" id="IPR016181">
    <property type="entry name" value="Acyl_CoA_acyltransferase"/>
</dbReference>
<reference evidence="2 3" key="1">
    <citation type="journal article" date="2023" name="Microbiol. Resour. Announc.">
        <title>Complete Genome Sequence of Imperialibacter roseus strain P4T.</title>
        <authorList>
            <person name="Tizabi D.R."/>
            <person name="Bachvaroff T."/>
            <person name="Hill R.T."/>
        </authorList>
    </citation>
    <scope>NUCLEOTIDE SEQUENCE [LARGE SCALE GENOMIC DNA]</scope>
    <source>
        <strain evidence="2 3">P4T</strain>
    </source>
</reference>
<keyword evidence="2" id="KW-0808">Transferase</keyword>
<dbReference type="InterPro" id="IPR000182">
    <property type="entry name" value="GNAT_dom"/>
</dbReference>
<dbReference type="Pfam" id="PF13489">
    <property type="entry name" value="Methyltransf_23"/>
    <property type="match status" value="1"/>
</dbReference>
<dbReference type="Pfam" id="PF00583">
    <property type="entry name" value="Acetyltransf_1"/>
    <property type="match status" value="1"/>
</dbReference>
<dbReference type="CDD" id="cd04301">
    <property type="entry name" value="NAT_SF"/>
    <property type="match status" value="1"/>
</dbReference>
<dbReference type="PANTHER" id="PTHR43861">
    <property type="entry name" value="TRANS-ACONITATE 2-METHYLTRANSFERASE-RELATED"/>
    <property type="match status" value="1"/>
</dbReference>
<feature type="domain" description="N-acetyltransferase" evidence="1">
    <location>
        <begin position="8"/>
        <end position="150"/>
    </location>
</feature>
<sequence>MVSTELFFRINTALWTDIANHLNDCKENFSPCLDTKVNINEYANKIRSNAVTFEAWAQDRLVGLVAAYFNDDTHGIGYITNVSTVKAYFGMGVAGNLLSNCIEYGKVRNYHKIGLEVNCQAKPAIHLYKKHNFEANHRDGEVLKMSLKLNRSIMKDRDYNKELKDTSDHKYAYDFDFDVMHGFMLKSFTNFFRPGSLLELGSFKGDFTKRLIPHFDDITCVEASDEAIQLAKKELGGKVKFVNSLFESLELNEKYDNVILTHVLEHIDDPVLVLKKINDQWLSDNGRLFLVCPNANAPSRQIAVKMGLISHNSAITPAESEHGHRITYTLDTLERDAKAAGLNVVFRTGIFFKALANFQWDRLLQTDIISNEYLEGCYQLGHQYPDLCSSIFLLCEKGK</sequence>
<dbReference type="PROSITE" id="PS51186">
    <property type="entry name" value="GNAT"/>
    <property type="match status" value="1"/>
</dbReference>
<dbReference type="SUPFAM" id="SSF53335">
    <property type="entry name" value="S-adenosyl-L-methionine-dependent methyltransferases"/>
    <property type="match status" value="1"/>
</dbReference>